<comment type="caution">
    <text evidence="2">The sequence shown here is derived from an EMBL/GenBank/DDBJ whole genome shotgun (WGS) entry which is preliminary data.</text>
</comment>
<gene>
    <name evidence="2" type="ORF">BKP35_16510</name>
</gene>
<dbReference type="OrthoDB" id="2896211at2"/>
<keyword evidence="3" id="KW-1185">Reference proteome</keyword>
<reference evidence="2 3" key="1">
    <citation type="submission" date="2016-10" db="EMBL/GenBank/DDBJ databases">
        <title>Draft genome sequences of four alkaliphilic bacteria belonging to the Anaerobacillus genus.</title>
        <authorList>
            <person name="Bassil N.M."/>
            <person name="Lloyd J.R."/>
        </authorList>
    </citation>
    <scope>NUCLEOTIDE SEQUENCE [LARGE SCALE GENOMIC DNA]</scope>
    <source>
        <strain evidence="2 3">DSM 15340</strain>
    </source>
</reference>
<sequence length="216" mass="25030">MKKIINKNLLISILFLLIFIGTAIFVITDPFNELNSIQVVLAKEDIEINQMIENDDVYVAVFPKNLFTSEILVQKNKVVGKRANVKISQNSFFTSDMLDMAFLRPTEEHQFFIIPNSWILQLQGSLRRFDKVNIYAVISEKQNEFPLPIISDPILKEIPVIYVKSNNNREVEDVNGVSDRLQGTTRPTQVELSLKSEEFKKLEELYDQGYKFIFSY</sequence>
<name>A0A1S2LAT9_9BACI</name>
<protein>
    <recommendedName>
        <fullName evidence="1">SAF domain-containing protein</fullName>
    </recommendedName>
</protein>
<dbReference type="CDD" id="cd11614">
    <property type="entry name" value="SAF_CpaB_FlgA_like"/>
    <property type="match status" value="1"/>
</dbReference>
<dbReference type="EMBL" id="MLQQ01000044">
    <property type="protein sequence ID" value="OIJ09456.1"/>
    <property type="molecule type" value="Genomic_DNA"/>
</dbReference>
<accession>A0A1S2LAT9</accession>
<proteinExistence type="predicted"/>
<dbReference type="Proteomes" id="UP000180098">
    <property type="component" value="Unassembled WGS sequence"/>
</dbReference>
<organism evidence="2 3">
    <name type="scientific">Anaerobacillus arseniciselenatis</name>
    <dbReference type="NCBI Taxonomy" id="85682"/>
    <lineage>
        <taxon>Bacteria</taxon>
        <taxon>Bacillati</taxon>
        <taxon>Bacillota</taxon>
        <taxon>Bacilli</taxon>
        <taxon>Bacillales</taxon>
        <taxon>Bacillaceae</taxon>
        <taxon>Anaerobacillus</taxon>
    </lineage>
</organism>
<evidence type="ECO:0000313" key="3">
    <source>
        <dbReference type="Proteomes" id="UP000180098"/>
    </source>
</evidence>
<dbReference type="Gene3D" id="3.90.1210.10">
    <property type="entry name" value="Antifreeze-like/N-acetylneuraminic acid synthase C-terminal domain"/>
    <property type="match status" value="1"/>
</dbReference>
<evidence type="ECO:0000259" key="1">
    <source>
        <dbReference type="Pfam" id="PF08666"/>
    </source>
</evidence>
<feature type="domain" description="SAF" evidence="1">
    <location>
        <begin position="38"/>
        <end position="98"/>
    </location>
</feature>
<evidence type="ECO:0000313" key="2">
    <source>
        <dbReference type="EMBL" id="OIJ09456.1"/>
    </source>
</evidence>
<dbReference type="InterPro" id="IPR013974">
    <property type="entry name" value="SAF"/>
</dbReference>
<dbReference type="AlphaFoldDB" id="A0A1S2LAT9"/>
<dbReference type="Pfam" id="PF08666">
    <property type="entry name" value="SAF"/>
    <property type="match status" value="1"/>
</dbReference>
<dbReference type="RefSeq" id="WP_071314481.1">
    <property type="nucleotide sequence ID" value="NZ_MLQQ01000044.1"/>
</dbReference>